<dbReference type="PROSITE" id="PS51186">
    <property type="entry name" value="GNAT"/>
    <property type="match status" value="1"/>
</dbReference>
<dbReference type="AlphaFoldDB" id="A0A2P6NR34"/>
<dbReference type="InterPro" id="IPR016181">
    <property type="entry name" value="Acyl_CoA_acyltransferase"/>
</dbReference>
<organism evidence="2 3">
    <name type="scientific">Planoprotostelium fungivorum</name>
    <dbReference type="NCBI Taxonomy" id="1890364"/>
    <lineage>
        <taxon>Eukaryota</taxon>
        <taxon>Amoebozoa</taxon>
        <taxon>Evosea</taxon>
        <taxon>Variosea</taxon>
        <taxon>Cavosteliida</taxon>
        <taxon>Cavosteliaceae</taxon>
        <taxon>Planoprotostelium</taxon>
    </lineage>
</organism>
<dbReference type="Proteomes" id="UP000241769">
    <property type="component" value="Unassembled WGS sequence"/>
</dbReference>
<dbReference type="PANTHER" id="PTHR43792:SF1">
    <property type="entry name" value="N-ACETYLTRANSFERASE DOMAIN-CONTAINING PROTEIN"/>
    <property type="match status" value="1"/>
</dbReference>
<dbReference type="Gene3D" id="3.40.630.30">
    <property type="match status" value="1"/>
</dbReference>
<reference evidence="2 3" key="1">
    <citation type="journal article" date="2018" name="Genome Biol. Evol.">
        <title>Multiple Roots of Fruiting Body Formation in Amoebozoa.</title>
        <authorList>
            <person name="Hillmann F."/>
            <person name="Forbes G."/>
            <person name="Novohradska S."/>
            <person name="Ferling I."/>
            <person name="Riege K."/>
            <person name="Groth M."/>
            <person name="Westermann M."/>
            <person name="Marz M."/>
            <person name="Spaller T."/>
            <person name="Winckler T."/>
            <person name="Schaap P."/>
            <person name="Glockner G."/>
        </authorList>
    </citation>
    <scope>NUCLEOTIDE SEQUENCE [LARGE SCALE GENOMIC DNA]</scope>
    <source>
        <strain evidence="2 3">Jena</strain>
    </source>
</reference>
<evidence type="ECO:0000313" key="3">
    <source>
        <dbReference type="Proteomes" id="UP000241769"/>
    </source>
</evidence>
<sequence length="365" mass="40507">MSAIETVRLQINKFTEEDAPFIIHILNDPGFINNIGDRGVRTISDARDYITKRITSFYPSGSGMLKITLKDGDIDIGMVGFVIRPGLEGPDLGFALLSEYTRRGYALEAARALLDSPRGVLEGKRLFGIVKEENTASIGLLKKLGFEDKGYRTLPGAQETLKLFEEATARVSTTSPSHIPDLSVLENKWITTGGFVAVNVAVHNSEVYPFIRGAAIFRRNETNDLYGTTTNLSNSGLQSTRDRARERLEFNMEIPDDIIFNRYTKNKGRSISLLSQSPPSSSKDLLADRRASDAAENARLGNALAFSSGLSGTVIYDIWAARNSVEINKPKQQTNAYTIHLYKYRISCGDMYITEEHTSQRSMSE</sequence>
<proteinExistence type="predicted"/>
<name>A0A2P6NR34_9EUKA</name>
<feature type="domain" description="N-acetyltransferase" evidence="1">
    <location>
        <begin position="9"/>
        <end position="165"/>
    </location>
</feature>
<keyword evidence="3" id="KW-1185">Reference proteome</keyword>
<accession>A0A2P6NR34</accession>
<dbReference type="InterPro" id="IPR000182">
    <property type="entry name" value="GNAT_dom"/>
</dbReference>
<dbReference type="GO" id="GO:0016747">
    <property type="term" value="F:acyltransferase activity, transferring groups other than amino-acyl groups"/>
    <property type="evidence" value="ECO:0007669"/>
    <property type="project" value="InterPro"/>
</dbReference>
<dbReference type="PANTHER" id="PTHR43792">
    <property type="entry name" value="GNAT FAMILY, PUTATIVE (AFU_ORTHOLOGUE AFUA_3G00765)-RELATED-RELATED"/>
    <property type="match status" value="1"/>
</dbReference>
<evidence type="ECO:0000259" key="1">
    <source>
        <dbReference type="PROSITE" id="PS51186"/>
    </source>
</evidence>
<dbReference type="Pfam" id="PF13302">
    <property type="entry name" value="Acetyltransf_3"/>
    <property type="match status" value="1"/>
</dbReference>
<dbReference type="OrthoDB" id="630895at2759"/>
<evidence type="ECO:0000313" key="2">
    <source>
        <dbReference type="EMBL" id="PRP86348.1"/>
    </source>
</evidence>
<dbReference type="EMBL" id="MDYQ01000032">
    <property type="protein sequence ID" value="PRP86348.1"/>
    <property type="molecule type" value="Genomic_DNA"/>
</dbReference>
<gene>
    <name evidence="2" type="ORF">PROFUN_05489</name>
</gene>
<comment type="caution">
    <text evidence="2">The sequence shown here is derived from an EMBL/GenBank/DDBJ whole genome shotgun (WGS) entry which is preliminary data.</text>
</comment>
<dbReference type="InParanoid" id="A0A2P6NR34"/>
<dbReference type="InterPro" id="IPR051531">
    <property type="entry name" value="N-acetyltransferase"/>
</dbReference>
<dbReference type="SUPFAM" id="SSF55729">
    <property type="entry name" value="Acyl-CoA N-acyltransferases (Nat)"/>
    <property type="match status" value="1"/>
</dbReference>
<protein>
    <recommendedName>
        <fullName evidence="1">N-acetyltransferase domain-containing protein</fullName>
    </recommendedName>
</protein>